<dbReference type="EMBL" id="BLKU01000001">
    <property type="protein sequence ID" value="GFG62581.1"/>
    <property type="molecule type" value="Genomic_DNA"/>
</dbReference>
<dbReference type="Pfam" id="PF13561">
    <property type="entry name" value="adh_short_C2"/>
    <property type="match status" value="1"/>
</dbReference>
<sequence length="246" mass="25490">MNTMSGQKALVTGATSGIGRAIAKRLAAEGAGVIVHGRNGARAEEVVHEITAQGGTARFLTADLSDTADIERLARDAGDVDILVNNAGVYQFLGTAEMTDDGFALHMDLNTRAPYVLVRLLAPGMARRGRGAIVNISTLAATVPTAGTGMYAASKAALEQLTRVWAAEYADRGVRVNAVAPGPTRSAGTDDMDAATLQTIADTTALRRIAEPEEIAEPVVFLASDKASYITGIVLEVAGGRRAIAG</sequence>
<dbReference type="InterPro" id="IPR036291">
    <property type="entry name" value="NAD(P)-bd_dom_sf"/>
</dbReference>
<comment type="similarity">
    <text evidence="1">Belongs to the short-chain dehydrogenases/reductases (SDR) family.</text>
</comment>
<dbReference type="Proteomes" id="UP000465306">
    <property type="component" value="Unassembled WGS sequence"/>
</dbReference>
<dbReference type="Gene3D" id="3.40.50.720">
    <property type="entry name" value="NAD(P)-binding Rossmann-like Domain"/>
    <property type="match status" value="1"/>
</dbReference>
<organism evidence="3 4">
    <name type="scientific">Mycobacterium kubicae</name>
    <dbReference type="NCBI Taxonomy" id="120959"/>
    <lineage>
        <taxon>Bacteria</taxon>
        <taxon>Bacillati</taxon>
        <taxon>Actinomycetota</taxon>
        <taxon>Actinomycetes</taxon>
        <taxon>Mycobacteriales</taxon>
        <taxon>Mycobacteriaceae</taxon>
        <taxon>Mycobacterium</taxon>
        <taxon>Mycobacterium simiae complex</taxon>
    </lineage>
</organism>
<dbReference type="NCBIfam" id="NF005559">
    <property type="entry name" value="PRK07231.1"/>
    <property type="match status" value="1"/>
</dbReference>
<dbReference type="PANTHER" id="PTHR43639:SF1">
    <property type="entry name" value="SHORT-CHAIN DEHYDROGENASE_REDUCTASE FAMILY PROTEIN"/>
    <property type="match status" value="1"/>
</dbReference>
<comment type="caution">
    <text evidence="3">The sequence shown here is derived from an EMBL/GenBank/DDBJ whole genome shotgun (WGS) entry which is preliminary data.</text>
</comment>
<dbReference type="PRINTS" id="PR00080">
    <property type="entry name" value="SDRFAMILY"/>
</dbReference>
<evidence type="ECO:0000313" key="4">
    <source>
        <dbReference type="Proteomes" id="UP000465306"/>
    </source>
</evidence>
<reference evidence="3 4" key="1">
    <citation type="journal article" date="2019" name="Emerg. Microbes Infect.">
        <title>Comprehensive subspecies identification of 175 nontuberculous mycobacteria species based on 7547 genomic profiles.</title>
        <authorList>
            <person name="Matsumoto Y."/>
            <person name="Kinjo T."/>
            <person name="Motooka D."/>
            <person name="Nabeya D."/>
            <person name="Jung N."/>
            <person name="Uechi K."/>
            <person name="Horii T."/>
            <person name="Iida T."/>
            <person name="Fujita J."/>
            <person name="Nakamura S."/>
        </authorList>
    </citation>
    <scope>NUCLEOTIDE SEQUENCE [LARGE SCALE GENOMIC DNA]</scope>
    <source>
        <strain evidence="3 4">JCM 13573</strain>
    </source>
</reference>
<dbReference type="CDD" id="cd05233">
    <property type="entry name" value="SDR_c"/>
    <property type="match status" value="1"/>
</dbReference>
<accession>A0ABQ1BFR9</accession>
<evidence type="ECO:0000256" key="2">
    <source>
        <dbReference type="ARBA" id="ARBA00023002"/>
    </source>
</evidence>
<dbReference type="InterPro" id="IPR002347">
    <property type="entry name" value="SDR_fam"/>
</dbReference>
<dbReference type="PRINTS" id="PR00081">
    <property type="entry name" value="GDHRDH"/>
</dbReference>
<dbReference type="PANTHER" id="PTHR43639">
    <property type="entry name" value="OXIDOREDUCTASE, SHORT-CHAIN DEHYDROGENASE/REDUCTASE FAMILY (AFU_ORTHOLOGUE AFUA_5G02870)"/>
    <property type="match status" value="1"/>
</dbReference>
<evidence type="ECO:0000313" key="3">
    <source>
        <dbReference type="EMBL" id="GFG62581.1"/>
    </source>
</evidence>
<dbReference type="SUPFAM" id="SSF51735">
    <property type="entry name" value="NAD(P)-binding Rossmann-fold domains"/>
    <property type="match status" value="1"/>
</dbReference>
<name>A0ABQ1BFR9_9MYCO</name>
<evidence type="ECO:0000256" key="1">
    <source>
        <dbReference type="ARBA" id="ARBA00006484"/>
    </source>
</evidence>
<protein>
    <submittedName>
        <fullName evidence="3">Short-chain dehydrogenase</fullName>
    </submittedName>
</protein>
<keyword evidence="2" id="KW-0560">Oxidoreductase</keyword>
<dbReference type="RefSeq" id="WP_308203603.1">
    <property type="nucleotide sequence ID" value="NZ_BLKU01000001.1"/>
</dbReference>
<keyword evidence="4" id="KW-1185">Reference proteome</keyword>
<gene>
    <name evidence="3" type="ORF">MKUB_00710</name>
</gene>
<proteinExistence type="inferred from homology"/>